<comment type="caution">
    <text evidence="3">The sequence shown here is derived from an EMBL/GenBank/DDBJ whole genome shotgun (WGS) entry which is preliminary data.</text>
</comment>
<name>A0ABV6NXK2_9ACTN</name>
<feature type="region of interest" description="Disordered" evidence="1">
    <location>
        <begin position="1"/>
        <end position="30"/>
    </location>
</feature>
<dbReference type="EMBL" id="JBHLUE010000011">
    <property type="protein sequence ID" value="MFC0565416.1"/>
    <property type="molecule type" value="Genomic_DNA"/>
</dbReference>
<gene>
    <name evidence="3" type="ORF">ACFFHU_14885</name>
</gene>
<sequence length="55" mass="5818">MSNPPADPSGNTEAFRAYVHQQPEPATPAPSRRPLIIAIAVAAVVVIALIIWLVS</sequence>
<evidence type="ECO:0000256" key="2">
    <source>
        <dbReference type="SAM" id="Phobius"/>
    </source>
</evidence>
<organism evidence="3 4">
    <name type="scientific">Plantactinospora siamensis</name>
    <dbReference type="NCBI Taxonomy" id="555372"/>
    <lineage>
        <taxon>Bacteria</taxon>
        <taxon>Bacillati</taxon>
        <taxon>Actinomycetota</taxon>
        <taxon>Actinomycetes</taxon>
        <taxon>Micromonosporales</taxon>
        <taxon>Micromonosporaceae</taxon>
        <taxon>Plantactinospora</taxon>
    </lineage>
</organism>
<keyword evidence="2" id="KW-1133">Transmembrane helix</keyword>
<evidence type="ECO:0000313" key="4">
    <source>
        <dbReference type="Proteomes" id="UP001589894"/>
    </source>
</evidence>
<keyword evidence="2" id="KW-0812">Transmembrane</keyword>
<reference evidence="3 4" key="1">
    <citation type="submission" date="2024-09" db="EMBL/GenBank/DDBJ databases">
        <authorList>
            <person name="Sun Q."/>
            <person name="Mori K."/>
        </authorList>
    </citation>
    <scope>NUCLEOTIDE SEQUENCE [LARGE SCALE GENOMIC DNA]</scope>
    <source>
        <strain evidence="3 4">TBRC 2205</strain>
    </source>
</reference>
<evidence type="ECO:0000313" key="3">
    <source>
        <dbReference type="EMBL" id="MFC0565416.1"/>
    </source>
</evidence>
<feature type="transmembrane region" description="Helical" evidence="2">
    <location>
        <begin position="35"/>
        <end position="54"/>
    </location>
</feature>
<dbReference type="RefSeq" id="WP_377339196.1">
    <property type="nucleotide sequence ID" value="NZ_JBHLUE010000011.1"/>
</dbReference>
<evidence type="ECO:0000256" key="1">
    <source>
        <dbReference type="SAM" id="MobiDB-lite"/>
    </source>
</evidence>
<protein>
    <submittedName>
        <fullName evidence="3">Uncharacterized protein</fullName>
    </submittedName>
</protein>
<keyword evidence="2" id="KW-0472">Membrane</keyword>
<keyword evidence="4" id="KW-1185">Reference proteome</keyword>
<accession>A0ABV6NXK2</accession>
<dbReference type="Proteomes" id="UP001589894">
    <property type="component" value="Unassembled WGS sequence"/>
</dbReference>
<proteinExistence type="predicted"/>